<dbReference type="EMBL" id="FWFS01000008">
    <property type="protein sequence ID" value="SLN52999.1"/>
    <property type="molecule type" value="Genomic_DNA"/>
</dbReference>
<keyword evidence="1" id="KW-1133">Transmembrane helix</keyword>
<protein>
    <submittedName>
        <fullName evidence="2">Putative transmembrane protein (Alph_Pro_TM)</fullName>
    </submittedName>
</protein>
<dbReference type="InterPro" id="IPR019088">
    <property type="entry name" value="CHP02186-rel_TM"/>
</dbReference>
<dbReference type="Proteomes" id="UP000193862">
    <property type="component" value="Unassembled WGS sequence"/>
</dbReference>
<accession>A0A1Y5SZW4</accession>
<proteinExistence type="predicted"/>
<evidence type="ECO:0000313" key="3">
    <source>
        <dbReference type="Proteomes" id="UP000193862"/>
    </source>
</evidence>
<dbReference type="RefSeq" id="WP_306345907.1">
    <property type="nucleotide sequence ID" value="NZ_FWFS01000008.1"/>
</dbReference>
<dbReference type="Pfam" id="PF09608">
    <property type="entry name" value="Alph_Pro_TM"/>
    <property type="match status" value="1"/>
</dbReference>
<sequence>MRALVAVALWLLALVAPALGEEKVVASLSQNRVQITSDFAGSEILIFGAIKRDRPVTSDENLAVIVTVSGPLRHEVIRRKERRLGIWINVDATPLPRTPSFYVMTSTAPLADILPPELDEEWGISIDRAIAPTAAGTKERAALLRLREQADLYRAREGAIQLVDDTLFRVSVELPANLIEGGYQTRIFLLRDGALIDEQTANINVQKVGLERLLYNMAQQQALLYGALSLFIAIAAGWGASALFRYIRS</sequence>
<evidence type="ECO:0000313" key="2">
    <source>
        <dbReference type="EMBL" id="SLN52999.1"/>
    </source>
</evidence>
<dbReference type="AlphaFoldDB" id="A0A1Y5SZW4"/>
<name>A0A1Y5SZW4_9RHOB</name>
<gene>
    <name evidence="2" type="ORF">AQS8620_02308</name>
</gene>
<keyword evidence="1 2" id="KW-0812">Transmembrane</keyword>
<keyword evidence="1" id="KW-0472">Membrane</keyword>
<evidence type="ECO:0000256" key="1">
    <source>
        <dbReference type="SAM" id="Phobius"/>
    </source>
</evidence>
<keyword evidence="3" id="KW-1185">Reference proteome</keyword>
<organism evidence="2 3">
    <name type="scientific">Aquimixticola soesokkakensis</name>
    <dbReference type="NCBI Taxonomy" id="1519096"/>
    <lineage>
        <taxon>Bacteria</taxon>
        <taxon>Pseudomonadati</taxon>
        <taxon>Pseudomonadota</taxon>
        <taxon>Alphaproteobacteria</taxon>
        <taxon>Rhodobacterales</taxon>
        <taxon>Paracoccaceae</taxon>
        <taxon>Aquimixticola</taxon>
    </lineage>
</organism>
<reference evidence="2 3" key="1">
    <citation type="submission" date="2017-03" db="EMBL/GenBank/DDBJ databases">
        <authorList>
            <person name="Afonso C.L."/>
            <person name="Miller P.J."/>
            <person name="Scott M.A."/>
            <person name="Spackman E."/>
            <person name="Goraichik I."/>
            <person name="Dimitrov K.M."/>
            <person name="Suarez D.L."/>
            <person name="Swayne D.E."/>
        </authorList>
    </citation>
    <scope>NUCLEOTIDE SEQUENCE [LARGE SCALE GENOMIC DNA]</scope>
    <source>
        <strain evidence="2 3">CECT 8620</strain>
    </source>
</reference>
<feature type="transmembrane region" description="Helical" evidence="1">
    <location>
        <begin position="222"/>
        <end position="244"/>
    </location>
</feature>